<dbReference type="Pfam" id="PF00083">
    <property type="entry name" value="Sugar_tr"/>
    <property type="match status" value="1"/>
</dbReference>
<keyword evidence="2 5" id="KW-0812">Transmembrane</keyword>
<evidence type="ECO:0000256" key="5">
    <source>
        <dbReference type="SAM" id="Phobius"/>
    </source>
</evidence>
<keyword evidence="4 5" id="KW-0472">Membrane</keyword>
<feature type="transmembrane region" description="Helical" evidence="5">
    <location>
        <begin position="105"/>
        <end position="125"/>
    </location>
</feature>
<organism evidence="6 7">
    <name type="scientific">Ascaris lumbricoides</name>
    <name type="common">Giant roundworm</name>
    <dbReference type="NCBI Taxonomy" id="6252"/>
    <lineage>
        <taxon>Eukaryota</taxon>
        <taxon>Metazoa</taxon>
        <taxon>Ecdysozoa</taxon>
        <taxon>Nematoda</taxon>
        <taxon>Chromadorea</taxon>
        <taxon>Rhabditida</taxon>
        <taxon>Spirurina</taxon>
        <taxon>Ascaridomorpha</taxon>
        <taxon>Ascaridoidea</taxon>
        <taxon>Ascarididae</taxon>
        <taxon>Ascaris</taxon>
    </lineage>
</organism>
<feature type="transmembrane region" description="Helical" evidence="5">
    <location>
        <begin position="399"/>
        <end position="419"/>
    </location>
</feature>
<feature type="transmembrane region" description="Helical" evidence="5">
    <location>
        <begin position="80"/>
        <end position="98"/>
    </location>
</feature>
<keyword evidence="3 5" id="KW-1133">Transmembrane helix</keyword>
<comment type="subcellular location">
    <subcellularLocation>
        <location evidence="1">Membrane</location>
        <topology evidence="1">Multi-pass membrane protein</topology>
    </subcellularLocation>
</comment>
<protein>
    <submittedName>
        <fullName evidence="7">MFS domain-containing protein</fullName>
    </submittedName>
</protein>
<evidence type="ECO:0000256" key="2">
    <source>
        <dbReference type="ARBA" id="ARBA00022692"/>
    </source>
</evidence>
<dbReference type="WBParaSite" id="ALUE_0001080501-mRNA-1">
    <property type="protein sequence ID" value="ALUE_0001080501-mRNA-1"/>
    <property type="gene ID" value="ALUE_0001080501"/>
</dbReference>
<dbReference type="SUPFAM" id="SSF103473">
    <property type="entry name" value="MFS general substrate transporter"/>
    <property type="match status" value="1"/>
</dbReference>
<evidence type="ECO:0000256" key="1">
    <source>
        <dbReference type="ARBA" id="ARBA00004141"/>
    </source>
</evidence>
<evidence type="ECO:0000313" key="7">
    <source>
        <dbReference type="WBParaSite" id="ALUE_0001080501-mRNA-1"/>
    </source>
</evidence>
<evidence type="ECO:0000256" key="3">
    <source>
        <dbReference type="ARBA" id="ARBA00022989"/>
    </source>
</evidence>
<feature type="transmembrane region" description="Helical" evidence="5">
    <location>
        <begin position="372"/>
        <end position="393"/>
    </location>
</feature>
<feature type="transmembrane region" description="Helical" evidence="5">
    <location>
        <begin position="131"/>
        <end position="151"/>
    </location>
</feature>
<accession>A0A0M3I2P7</accession>
<reference evidence="7" key="1">
    <citation type="submission" date="2017-02" db="UniProtKB">
        <authorList>
            <consortium name="WormBaseParasite"/>
        </authorList>
    </citation>
    <scope>IDENTIFICATION</scope>
</reference>
<name>A0A0M3I2P7_ASCLU</name>
<dbReference type="Gene3D" id="1.20.1250.20">
    <property type="entry name" value="MFS general substrate transporter like domains"/>
    <property type="match status" value="1"/>
</dbReference>
<feature type="transmembrane region" description="Helical" evidence="5">
    <location>
        <begin position="163"/>
        <end position="183"/>
    </location>
</feature>
<evidence type="ECO:0000256" key="4">
    <source>
        <dbReference type="ARBA" id="ARBA00023136"/>
    </source>
</evidence>
<dbReference type="PANTHER" id="PTHR24064">
    <property type="entry name" value="SOLUTE CARRIER FAMILY 22 MEMBER"/>
    <property type="match status" value="1"/>
</dbReference>
<feature type="transmembrane region" description="Helical" evidence="5">
    <location>
        <begin position="189"/>
        <end position="209"/>
    </location>
</feature>
<keyword evidence="6" id="KW-1185">Reference proteome</keyword>
<proteinExistence type="predicted"/>
<dbReference type="InterPro" id="IPR036259">
    <property type="entry name" value="MFS_trans_sf"/>
</dbReference>
<dbReference type="InterPro" id="IPR005828">
    <property type="entry name" value="MFS_sugar_transport-like"/>
</dbReference>
<feature type="transmembrane region" description="Helical" evidence="5">
    <location>
        <begin position="308"/>
        <end position="326"/>
    </location>
</feature>
<dbReference type="GO" id="GO:0016020">
    <property type="term" value="C:membrane"/>
    <property type="evidence" value="ECO:0007669"/>
    <property type="project" value="UniProtKB-SubCell"/>
</dbReference>
<dbReference type="Proteomes" id="UP000036681">
    <property type="component" value="Unplaced"/>
</dbReference>
<feature type="transmembrane region" description="Helical" evidence="5">
    <location>
        <begin position="338"/>
        <end position="360"/>
    </location>
</feature>
<dbReference type="AlphaFoldDB" id="A0A0M3I2P7"/>
<evidence type="ECO:0000313" key="6">
    <source>
        <dbReference type="Proteomes" id="UP000036681"/>
    </source>
</evidence>
<dbReference type="GO" id="GO:0022857">
    <property type="term" value="F:transmembrane transporter activity"/>
    <property type="evidence" value="ECO:0007669"/>
    <property type="project" value="InterPro"/>
</dbReference>
<sequence>MSNRWTTFKRWGDIRRLAPPATFCERSNSTEANSNRLSCDVLNSTLQNSLCANSLHPQFYSANIEFGYLCDETKYIKRSISYQMIGLILGSILFGQLSDSYGRKWPMIVCLIGCVVTDFISSFATGLVTLTIYRAAALLFTGGQTAIWLVFMVENIPKKDRLWINMVVSWSPNIALFALIAYFCGDWKTLARVTGALTVPAIILALFICESPRWLIQKGKTEEAYKLVKKMIAFNGGPKIADDVIANVIAKENAAAAISAGNENFYMFHLFCTAQLTLYTFVYSFSYISTSIINYGVFFNMAKLPGSIYTNNIFIGLSRLASFFWVGGGGETFAWEEVYSYSCVYFNTFRWVVNAAVGIFDYKVKCFGRKALHAISLGIILIAVMIVFSLIQLDISEEYAIILRFCVLLIPIIASNVYIGNNVSSNELFPTPIRNAAFAFLQVVNRLGVAIAPQLFILVSHNLFFEFANFLFYYCWFTNQLSQMTLYQKLEQVVKRSTSVLLCYLQNLLKFSNLIL</sequence>